<evidence type="ECO:0000313" key="4">
    <source>
        <dbReference type="Proteomes" id="UP001152484"/>
    </source>
</evidence>
<accession>A0A9P0Z7F9</accession>
<protein>
    <recommendedName>
        <fullName evidence="2">Transposase (putative) gypsy type domain-containing protein</fullName>
    </recommendedName>
</protein>
<sequence>MSSQSDSQDISGEPSVEMETCSDVESSSVESSAGGDAAVAMEVEKDLQAEVEAEGFEQENEDEELALAVQTAEQEEERERLKVTVAIPPPRGAGEASSSRPLDPTPISVAPGKKNKTKAALRKKQAAVDAGRPVGIPEGHSFLNTAALELKTKASPAEYQSTQMLVGPSARVVEPRADDLLRYAPEGCFAAHTLSVEMGLRFPLHPFLLEYLRFVGLAPCQLTPNSHSYVAGFLSLCQSRRVEPTLDQFFMSFNLCRGDIQMLRALPTFSRYRSSGFLMMCPRLTRGGKRGSATSASRRTPSRPSSVIASGAIRRWGAQLWRRTAKCLPRSRRGPTSMSRSEKSPFRRICLAWASGSSGRGALRMRDTLPSIGSSKAPEVTIWTLVPSSL</sequence>
<proteinExistence type="predicted"/>
<feature type="compositionally biased region" description="Polar residues" evidence="1">
    <location>
        <begin position="1"/>
        <end position="10"/>
    </location>
</feature>
<feature type="region of interest" description="Disordered" evidence="1">
    <location>
        <begin position="1"/>
        <end position="115"/>
    </location>
</feature>
<feature type="compositionally biased region" description="Acidic residues" evidence="1">
    <location>
        <begin position="49"/>
        <end position="65"/>
    </location>
</feature>
<name>A0A9P0Z7F9_CUSEU</name>
<dbReference type="InterPro" id="IPR007321">
    <property type="entry name" value="Transposase_28"/>
</dbReference>
<comment type="caution">
    <text evidence="3">The sequence shown here is derived from an EMBL/GenBank/DDBJ whole genome shotgun (WGS) entry which is preliminary data.</text>
</comment>
<dbReference type="Pfam" id="PF04195">
    <property type="entry name" value="Transposase_28"/>
    <property type="match status" value="1"/>
</dbReference>
<dbReference type="EMBL" id="CAMAPE010000021">
    <property type="protein sequence ID" value="CAH9089707.1"/>
    <property type="molecule type" value="Genomic_DNA"/>
</dbReference>
<evidence type="ECO:0000256" key="1">
    <source>
        <dbReference type="SAM" id="MobiDB-lite"/>
    </source>
</evidence>
<gene>
    <name evidence="3" type="ORF">CEURO_LOCUS10967</name>
</gene>
<evidence type="ECO:0000259" key="2">
    <source>
        <dbReference type="Pfam" id="PF04195"/>
    </source>
</evidence>
<evidence type="ECO:0000313" key="3">
    <source>
        <dbReference type="EMBL" id="CAH9089707.1"/>
    </source>
</evidence>
<dbReference type="Proteomes" id="UP001152484">
    <property type="component" value="Unassembled WGS sequence"/>
</dbReference>
<organism evidence="3 4">
    <name type="scientific">Cuscuta europaea</name>
    <name type="common">European dodder</name>
    <dbReference type="NCBI Taxonomy" id="41803"/>
    <lineage>
        <taxon>Eukaryota</taxon>
        <taxon>Viridiplantae</taxon>
        <taxon>Streptophyta</taxon>
        <taxon>Embryophyta</taxon>
        <taxon>Tracheophyta</taxon>
        <taxon>Spermatophyta</taxon>
        <taxon>Magnoliopsida</taxon>
        <taxon>eudicotyledons</taxon>
        <taxon>Gunneridae</taxon>
        <taxon>Pentapetalae</taxon>
        <taxon>asterids</taxon>
        <taxon>lamiids</taxon>
        <taxon>Solanales</taxon>
        <taxon>Convolvulaceae</taxon>
        <taxon>Cuscuteae</taxon>
        <taxon>Cuscuta</taxon>
        <taxon>Cuscuta subgen. Cuscuta</taxon>
    </lineage>
</organism>
<feature type="domain" description="Transposase (putative) gypsy type" evidence="2">
    <location>
        <begin position="196"/>
        <end position="256"/>
    </location>
</feature>
<feature type="compositionally biased region" description="Low complexity" evidence="1">
    <location>
        <begin position="23"/>
        <end position="40"/>
    </location>
</feature>
<keyword evidence="4" id="KW-1185">Reference proteome</keyword>
<dbReference type="OrthoDB" id="1752359at2759"/>
<dbReference type="AlphaFoldDB" id="A0A9P0Z7F9"/>
<reference evidence="3" key="1">
    <citation type="submission" date="2022-07" db="EMBL/GenBank/DDBJ databases">
        <authorList>
            <person name="Macas J."/>
            <person name="Novak P."/>
            <person name="Neumann P."/>
        </authorList>
    </citation>
    <scope>NUCLEOTIDE SEQUENCE</scope>
</reference>